<name>A0A172UM91_9MYCO</name>
<dbReference type="Gene3D" id="3.40.1190.20">
    <property type="match status" value="1"/>
</dbReference>
<dbReference type="SUPFAM" id="SSF53613">
    <property type="entry name" value="Ribokinase-like"/>
    <property type="match status" value="1"/>
</dbReference>
<dbReference type="EMBL" id="CP015596">
    <property type="protein sequence ID" value="ANE80205.1"/>
    <property type="molecule type" value="Genomic_DNA"/>
</dbReference>
<feature type="domain" description="Carbohydrate kinase PfkB" evidence="4">
    <location>
        <begin position="32"/>
        <end position="295"/>
    </location>
</feature>
<dbReference type="KEGG" id="madi:A7U43_13575"/>
<dbReference type="Proteomes" id="UP000077143">
    <property type="component" value="Chromosome"/>
</dbReference>
<dbReference type="STRING" id="1682113.A7U43_13575"/>
<dbReference type="PANTHER" id="PTHR43085">
    <property type="entry name" value="HEXOKINASE FAMILY MEMBER"/>
    <property type="match status" value="1"/>
</dbReference>
<gene>
    <name evidence="5" type="ORF">A7U43_13575</name>
</gene>
<evidence type="ECO:0000313" key="6">
    <source>
        <dbReference type="Proteomes" id="UP000077143"/>
    </source>
</evidence>
<keyword evidence="6" id="KW-1185">Reference proteome</keyword>
<evidence type="ECO:0000256" key="2">
    <source>
        <dbReference type="ARBA" id="ARBA00022679"/>
    </source>
</evidence>
<evidence type="ECO:0000256" key="1">
    <source>
        <dbReference type="ARBA" id="ARBA00010688"/>
    </source>
</evidence>
<evidence type="ECO:0000259" key="4">
    <source>
        <dbReference type="Pfam" id="PF00294"/>
    </source>
</evidence>
<dbReference type="InterPro" id="IPR050306">
    <property type="entry name" value="PfkB_Carbo_kinase"/>
</dbReference>
<dbReference type="RefSeq" id="WP_067995968.1">
    <property type="nucleotide sequence ID" value="NZ_CP015596.1"/>
</dbReference>
<evidence type="ECO:0000313" key="5">
    <source>
        <dbReference type="EMBL" id="ANE80205.1"/>
    </source>
</evidence>
<keyword evidence="3 5" id="KW-0418">Kinase</keyword>
<organism evidence="5 6">
    <name type="scientific">Mycobacterium adipatum</name>
    <dbReference type="NCBI Taxonomy" id="1682113"/>
    <lineage>
        <taxon>Bacteria</taxon>
        <taxon>Bacillati</taxon>
        <taxon>Actinomycetota</taxon>
        <taxon>Actinomycetes</taxon>
        <taxon>Mycobacteriales</taxon>
        <taxon>Mycobacteriaceae</taxon>
        <taxon>Mycobacterium</taxon>
    </lineage>
</organism>
<dbReference type="GO" id="GO:0016301">
    <property type="term" value="F:kinase activity"/>
    <property type="evidence" value="ECO:0007669"/>
    <property type="project" value="UniProtKB-KW"/>
</dbReference>
<accession>A0A172UM91</accession>
<reference evidence="5 6" key="1">
    <citation type="submission" date="2016-05" db="EMBL/GenBank/DDBJ databases">
        <title>Complete genome sequence of a phthalic acid esters degrading Mycobacterium sp. YC-RL4.</title>
        <authorList>
            <person name="Ren L."/>
            <person name="Fan S."/>
            <person name="Ruth N."/>
            <person name="Jia Y."/>
            <person name="Wang J."/>
            <person name="Qiao C."/>
        </authorList>
    </citation>
    <scope>NUCLEOTIDE SEQUENCE [LARGE SCALE GENOMIC DNA]</scope>
    <source>
        <strain evidence="5 6">YC-RL4</strain>
    </source>
</reference>
<keyword evidence="2" id="KW-0808">Transferase</keyword>
<dbReference type="PROSITE" id="PS00583">
    <property type="entry name" value="PFKB_KINASES_1"/>
    <property type="match status" value="1"/>
</dbReference>
<dbReference type="InterPro" id="IPR029056">
    <property type="entry name" value="Ribokinase-like"/>
</dbReference>
<dbReference type="OrthoDB" id="9779730at2"/>
<comment type="similarity">
    <text evidence="1">Belongs to the carbohydrate kinase PfkB family.</text>
</comment>
<dbReference type="Pfam" id="PF00294">
    <property type="entry name" value="PfkB"/>
    <property type="match status" value="1"/>
</dbReference>
<dbReference type="InterPro" id="IPR011611">
    <property type="entry name" value="PfkB_dom"/>
</dbReference>
<dbReference type="PANTHER" id="PTHR43085:SF46">
    <property type="entry name" value="ADENOSINE KINASE"/>
    <property type="match status" value="1"/>
</dbReference>
<protein>
    <submittedName>
        <fullName evidence="5">Ribokinase</fullName>
    </submittedName>
</protein>
<proteinExistence type="inferred from homology"/>
<dbReference type="AlphaFoldDB" id="A0A172UM91"/>
<sequence length="328" mass="34924">MTIAVTGSIATDHLMKFPGKFSEQLLPEHLQKVSLSFLVDDLVIHRGGVAGNMAFAIGVLGGDVALVGAVGKDFGEYRQWLDDHGVNTDNVLVSETAYTARFVCTTDEVMAQLASFYPGAMSEARNIDLADVVKRSGAPELVIVGANDPDAMFRHTEECRALGLAFAADPSQQLARLSGDEIRRLIDGAAYLFTNDYEWDLLLQKSGLSEAQVMSKIELRITTLGEKGVDIVGRDGTFVHVDVVPETHQADPTGIGDAFRAGFLTGRAAGLSLERSAQLASMVATLVLEAPGPQEWTWDRDAAVTRLSGAYGEEAGAEIAKALGAGLG</sequence>
<dbReference type="InterPro" id="IPR002173">
    <property type="entry name" value="Carboh/pur_kinase_PfkB_CS"/>
</dbReference>
<evidence type="ECO:0000256" key="3">
    <source>
        <dbReference type="ARBA" id="ARBA00022777"/>
    </source>
</evidence>
<dbReference type="CDD" id="cd01942">
    <property type="entry name" value="ribokinase_group_A"/>
    <property type="match status" value="1"/>
</dbReference>